<dbReference type="GO" id="GO:0004519">
    <property type="term" value="F:endonuclease activity"/>
    <property type="evidence" value="ECO:0007669"/>
    <property type="project" value="UniProtKB-KW"/>
</dbReference>
<feature type="domain" description="BsuBI/PstI restriction endonuclease" evidence="1">
    <location>
        <begin position="4"/>
        <end position="51"/>
    </location>
</feature>
<keyword evidence="2" id="KW-0255">Endonuclease</keyword>
<evidence type="ECO:0000313" key="2">
    <source>
        <dbReference type="EMBL" id="MEQ2473068.1"/>
    </source>
</evidence>
<evidence type="ECO:0000313" key="3">
    <source>
        <dbReference type="Proteomes" id="UP001438008"/>
    </source>
</evidence>
<comment type="caution">
    <text evidence="2">The sequence shown here is derived from an EMBL/GenBank/DDBJ whole genome shotgun (WGS) entry which is preliminary data.</text>
</comment>
<dbReference type="InterPro" id="IPR009528">
    <property type="entry name" value="Restrct_endonuc_II_BsuBI_C"/>
</dbReference>
<keyword evidence="3" id="KW-1185">Reference proteome</keyword>
<dbReference type="EMBL" id="JBBMFE010000010">
    <property type="protein sequence ID" value="MEQ2473068.1"/>
    <property type="molecule type" value="Genomic_DNA"/>
</dbReference>
<protein>
    <submittedName>
        <fullName evidence="2">BsuBI/PstI family type II restriction endonuclease</fullName>
    </submittedName>
</protein>
<proteinExistence type="predicted"/>
<dbReference type="Proteomes" id="UP001438008">
    <property type="component" value="Unassembled WGS sequence"/>
</dbReference>
<dbReference type="InterPro" id="IPR041963">
    <property type="entry name" value="BsuBI/PstI_C_sf"/>
</dbReference>
<accession>A0ABV1FJ33</accession>
<evidence type="ECO:0000259" key="1">
    <source>
        <dbReference type="Pfam" id="PF06616"/>
    </source>
</evidence>
<dbReference type="RefSeq" id="WP_349164874.1">
    <property type="nucleotide sequence ID" value="NZ_JBBMFE010000010.1"/>
</dbReference>
<name>A0ABV1FJ33_9FIRM</name>
<keyword evidence="2" id="KW-0378">Hydrolase</keyword>
<dbReference type="Pfam" id="PF06616">
    <property type="entry name" value="BsuBI_PstI_RE"/>
    <property type="match status" value="1"/>
</dbReference>
<dbReference type="Gene3D" id="3.40.1350.80">
    <property type="match status" value="1"/>
</dbReference>
<organism evidence="2 3">
    <name type="scientific">Laedolimicola intestinihominis</name>
    <dbReference type="NCBI Taxonomy" id="3133166"/>
    <lineage>
        <taxon>Bacteria</taxon>
        <taxon>Bacillati</taxon>
        <taxon>Bacillota</taxon>
        <taxon>Clostridia</taxon>
        <taxon>Lachnospirales</taxon>
        <taxon>Lachnospiraceae</taxon>
        <taxon>Laedolimicola</taxon>
    </lineage>
</organism>
<sequence length="124" mass="14237">MLPYSECLYVGDTIANDLVKNVNKLTELGFEITLHDKMPDVVLYREDKSYLWEYEKEVRVVKKTSAMYYDLPEKSIESVIFGNVLASDRGSIEKIAMICEKQNIEMYHVTGIYPCPVMILSLAS</sequence>
<keyword evidence="2" id="KW-0540">Nuclease</keyword>
<gene>
    <name evidence="2" type="ORF">WMO29_11300</name>
</gene>
<reference evidence="2 3" key="1">
    <citation type="submission" date="2024-03" db="EMBL/GenBank/DDBJ databases">
        <title>Human intestinal bacterial collection.</title>
        <authorList>
            <person name="Pauvert C."/>
            <person name="Hitch T.C.A."/>
            <person name="Clavel T."/>
        </authorList>
    </citation>
    <scope>NUCLEOTIDE SEQUENCE [LARGE SCALE GENOMIC DNA]</scope>
    <source>
        <strain evidence="2 3">CLA-AA-H132</strain>
    </source>
</reference>